<accession>A0A368Z9V3</accession>
<evidence type="ECO:0000256" key="1">
    <source>
        <dbReference type="ARBA" id="ARBA00004141"/>
    </source>
</evidence>
<feature type="transmembrane region" description="Helical" evidence="6">
    <location>
        <begin position="118"/>
        <end position="136"/>
    </location>
</feature>
<evidence type="ECO:0000256" key="5">
    <source>
        <dbReference type="ARBA" id="ARBA00023136"/>
    </source>
</evidence>
<dbReference type="GO" id="GO:0016020">
    <property type="term" value="C:membrane"/>
    <property type="evidence" value="ECO:0007669"/>
    <property type="project" value="UniProtKB-SubCell"/>
</dbReference>
<evidence type="ECO:0000259" key="7">
    <source>
        <dbReference type="Pfam" id="PF00892"/>
    </source>
</evidence>
<keyword evidence="4 6" id="KW-1133">Transmembrane helix</keyword>
<dbReference type="RefSeq" id="WP_114347982.1">
    <property type="nucleotide sequence ID" value="NZ_QPJL01000002.1"/>
</dbReference>
<feature type="transmembrane region" description="Helical" evidence="6">
    <location>
        <begin position="269"/>
        <end position="287"/>
    </location>
</feature>
<evidence type="ECO:0000256" key="4">
    <source>
        <dbReference type="ARBA" id="ARBA00022989"/>
    </source>
</evidence>
<dbReference type="Pfam" id="PF00892">
    <property type="entry name" value="EamA"/>
    <property type="match status" value="2"/>
</dbReference>
<evidence type="ECO:0000256" key="6">
    <source>
        <dbReference type="SAM" id="Phobius"/>
    </source>
</evidence>
<proteinExistence type="inferred from homology"/>
<dbReference type="Proteomes" id="UP000253345">
    <property type="component" value="Unassembled WGS sequence"/>
</dbReference>
<evidence type="ECO:0000313" key="8">
    <source>
        <dbReference type="EMBL" id="RCW88256.1"/>
    </source>
</evidence>
<organism evidence="8 9">
    <name type="scientific">Paracoccus lutimaris</name>
    <dbReference type="NCBI Taxonomy" id="1490030"/>
    <lineage>
        <taxon>Bacteria</taxon>
        <taxon>Pseudomonadati</taxon>
        <taxon>Pseudomonadota</taxon>
        <taxon>Alphaproteobacteria</taxon>
        <taxon>Rhodobacterales</taxon>
        <taxon>Paracoccaceae</taxon>
        <taxon>Paracoccus</taxon>
    </lineage>
</organism>
<feature type="transmembrane region" description="Helical" evidence="6">
    <location>
        <begin position="64"/>
        <end position="84"/>
    </location>
</feature>
<feature type="transmembrane region" description="Helical" evidence="6">
    <location>
        <begin position="148"/>
        <end position="165"/>
    </location>
</feature>
<comment type="subcellular location">
    <subcellularLocation>
        <location evidence="1">Membrane</location>
        <topology evidence="1">Multi-pass membrane protein</topology>
    </subcellularLocation>
</comment>
<name>A0A368Z9V3_9RHOB</name>
<dbReference type="SUPFAM" id="SSF103481">
    <property type="entry name" value="Multidrug resistance efflux transporter EmrE"/>
    <property type="match status" value="2"/>
</dbReference>
<feature type="transmembrane region" description="Helical" evidence="6">
    <location>
        <begin position="90"/>
        <end position="111"/>
    </location>
</feature>
<dbReference type="InterPro" id="IPR000620">
    <property type="entry name" value="EamA_dom"/>
</dbReference>
<feature type="transmembrane region" description="Helical" evidence="6">
    <location>
        <begin position="31"/>
        <end position="52"/>
    </location>
</feature>
<feature type="transmembrane region" description="Helical" evidence="6">
    <location>
        <begin position="245"/>
        <end position="263"/>
    </location>
</feature>
<feature type="transmembrane region" description="Helical" evidence="6">
    <location>
        <begin position="186"/>
        <end position="208"/>
    </location>
</feature>
<evidence type="ECO:0000256" key="2">
    <source>
        <dbReference type="ARBA" id="ARBA00007362"/>
    </source>
</evidence>
<feature type="domain" description="EamA" evidence="7">
    <location>
        <begin position="151"/>
        <end position="287"/>
    </location>
</feature>
<feature type="transmembrane region" description="Helical" evidence="6">
    <location>
        <begin position="214"/>
        <end position="238"/>
    </location>
</feature>
<keyword evidence="3 6" id="KW-0812">Transmembrane</keyword>
<gene>
    <name evidence="8" type="ORF">DFP89_102186</name>
</gene>
<feature type="domain" description="EamA" evidence="7">
    <location>
        <begin position="3"/>
        <end position="134"/>
    </location>
</feature>
<evidence type="ECO:0000256" key="3">
    <source>
        <dbReference type="ARBA" id="ARBA00022692"/>
    </source>
</evidence>
<dbReference type="OrthoDB" id="2352272at2"/>
<dbReference type="InterPro" id="IPR037185">
    <property type="entry name" value="EmrE-like"/>
</dbReference>
<comment type="caution">
    <text evidence="8">The sequence shown here is derived from an EMBL/GenBank/DDBJ whole genome shotgun (WGS) entry which is preliminary data.</text>
</comment>
<dbReference type="InterPro" id="IPR050638">
    <property type="entry name" value="AA-Vitamin_Transporters"/>
</dbReference>
<comment type="similarity">
    <text evidence="2">Belongs to the EamA transporter family.</text>
</comment>
<dbReference type="PANTHER" id="PTHR32322">
    <property type="entry name" value="INNER MEMBRANE TRANSPORTER"/>
    <property type="match status" value="1"/>
</dbReference>
<protein>
    <submittedName>
        <fullName evidence="8">EamA-like transporter family protein</fullName>
    </submittedName>
</protein>
<keyword evidence="5 6" id="KW-0472">Membrane</keyword>
<keyword evidence="9" id="KW-1185">Reference proteome</keyword>
<reference evidence="8 9" key="1">
    <citation type="submission" date="2018-07" db="EMBL/GenBank/DDBJ databases">
        <title>Genomic Encyclopedia of Type Strains, Phase III (KMG-III): the genomes of soil and plant-associated and newly described type strains.</title>
        <authorList>
            <person name="Whitman W."/>
        </authorList>
    </citation>
    <scope>NUCLEOTIDE SEQUENCE [LARGE SCALE GENOMIC DNA]</scope>
    <source>
        <strain evidence="8 9">CECT 8525</strain>
    </source>
</reference>
<sequence>MNALLFAATVLIWGTTWIAIALQVGPVPVLVSVFYRFAVAALVLLAGLALAGRLRVPAGRDWPWIVAQALCLFSMNFICFYAAAAYLPSGLISVIFSLATLFNAVNARIFFGERIAARAVLASLLGVSGLALLLAPEQAAAGGTLDGGTIRGIALACLGTMLFSLGNMVSRRNSAAGISPLQANGWGMACGAAVLIGLIAVTGTTMVAPPDGRYLGAMLYLAVVGSVIGFTTYLMLVARIGSARAAYATVLFPIVALALSTAYEGYVWHWQAGLGLGLALLGNLVMFSRPRTGRAVPA</sequence>
<evidence type="ECO:0000313" key="9">
    <source>
        <dbReference type="Proteomes" id="UP000253345"/>
    </source>
</evidence>
<dbReference type="EMBL" id="QPJL01000002">
    <property type="protein sequence ID" value="RCW88256.1"/>
    <property type="molecule type" value="Genomic_DNA"/>
</dbReference>
<dbReference type="PANTHER" id="PTHR32322:SF2">
    <property type="entry name" value="EAMA DOMAIN-CONTAINING PROTEIN"/>
    <property type="match status" value="1"/>
</dbReference>
<dbReference type="AlphaFoldDB" id="A0A368Z9V3"/>